<dbReference type="EMBL" id="GDHF01009120">
    <property type="protein sequence ID" value="JAI43194.1"/>
    <property type="molecule type" value="Transcribed_RNA"/>
</dbReference>
<dbReference type="AlphaFoldDB" id="A0A0K8VWE9"/>
<protein>
    <submittedName>
        <fullName evidence="1">Uncharacterized protein</fullName>
    </submittedName>
</protein>
<evidence type="ECO:0000313" key="1">
    <source>
        <dbReference type="EMBL" id="JAI43194.1"/>
    </source>
</evidence>
<gene>
    <name evidence="1" type="ORF">c0_g2_i1</name>
</gene>
<accession>A0A0K8VWE9</accession>
<reference evidence="1" key="1">
    <citation type="submission" date="2015-06" db="EMBL/GenBank/DDBJ databases">
        <authorList>
            <person name="Hoefler B.C."/>
            <person name="Straight P.D."/>
        </authorList>
    </citation>
    <scope>NUCLEOTIDE SEQUENCE</scope>
</reference>
<organism evidence="1">
    <name type="scientific">Bactrocera latifrons</name>
    <name type="common">Malaysian fruit fly</name>
    <name type="synonym">Chaetodacus latifrons</name>
    <dbReference type="NCBI Taxonomy" id="174628"/>
    <lineage>
        <taxon>Eukaryota</taxon>
        <taxon>Metazoa</taxon>
        <taxon>Ecdysozoa</taxon>
        <taxon>Arthropoda</taxon>
        <taxon>Hexapoda</taxon>
        <taxon>Insecta</taxon>
        <taxon>Pterygota</taxon>
        <taxon>Neoptera</taxon>
        <taxon>Endopterygota</taxon>
        <taxon>Diptera</taxon>
        <taxon>Brachycera</taxon>
        <taxon>Muscomorpha</taxon>
        <taxon>Tephritoidea</taxon>
        <taxon>Tephritidae</taxon>
        <taxon>Bactrocera</taxon>
        <taxon>Bactrocera</taxon>
    </lineage>
</organism>
<proteinExistence type="predicted"/>
<sequence>MAVEYTTVSWKDEVERIGLDVPTAATIETAGTDPETLTRMITGKDYVMKGITPEDLCNLYGGQTFHLNQAVAEFSKICTDVTGNPTWTQSYKSLDFASKILFEVGPESRRVKKETGDKKWKFRFVAKGVGNKLEGGCVFVATYKNSTPPAIQPEVKGNKLVLTLKQASLISLSILIPVIGLAYTKGHVILTPLSGAIFSKSDISEITKVMFNTVTPENTAFTINALNTSCQSGGQYIGTSSTTIAVLAAISATKNLKDKSLRTSIVAKTFKQFNNSTDCQLKFDAEKFILLAKFAIGGMPSEYHPDLLIAQYDDSIRMNFKTAKSLASTMLVTRPENSDTPNR</sequence>
<name>A0A0K8VWE9_BACLA</name>